<keyword evidence="4" id="KW-0687">Ribonucleoprotein</keyword>
<dbReference type="Proteomes" id="UP000199514">
    <property type="component" value="Unassembled WGS sequence"/>
</dbReference>
<evidence type="ECO:0000313" key="4">
    <source>
        <dbReference type="EMBL" id="SFC02645.1"/>
    </source>
</evidence>
<dbReference type="GO" id="GO:0016747">
    <property type="term" value="F:acyltransferase activity, transferring groups other than amino-acyl groups"/>
    <property type="evidence" value="ECO:0007669"/>
    <property type="project" value="InterPro"/>
</dbReference>
<keyword evidence="5" id="KW-1185">Reference proteome</keyword>
<keyword evidence="1" id="KW-0808">Transferase</keyword>
<sequence length="154" mass="17813">MKIRAYQSTDQAAVMELLRLNTPTYFAPEESQDLRYYLDNEREYYFVVEENGTVVGCGGFNCADCPPDTAKISWDIFHPDSQGKGLGTALLKYRLEQLQAMGICNVVVRTSQLVYCFYEKLGFKLVYQQPNYWAEGFDLYQMLLILEQTPFDTH</sequence>
<protein>
    <submittedName>
        <fullName evidence="4">Ribosomal protein S18 acetylase RimI</fullName>
    </submittedName>
</protein>
<evidence type="ECO:0000256" key="2">
    <source>
        <dbReference type="ARBA" id="ARBA00023315"/>
    </source>
</evidence>
<evidence type="ECO:0000259" key="3">
    <source>
        <dbReference type="PROSITE" id="PS51186"/>
    </source>
</evidence>
<gene>
    <name evidence="4" type="ORF">SAMN05421780_102316</name>
</gene>
<keyword evidence="2" id="KW-0012">Acyltransferase</keyword>
<dbReference type="AlphaFoldDB" id="A0A1I1FTL6"/>
<dbReference type="PANTHER" id="PTHR43877">
    <property type="entry name" value="AMINOALKYLPHOSPHONATE N-ACETYLTRANSFERASE-RELATED-RELATED"/>
    <property type="match status" value="1"/>
</dbReference>
<dbReference type="PROSITE" id="PS51186">
    <property type="entry name" value="GNAT"/>
    <property type="match status" value="1"/>
</dbReference>
<feature type="domain" description="N-acetyltransferase" evidence="3">
    <location>
        <begin position="1"/>
        <end position="147"/>
    </location>
</feature>
<proteinExistence type="predicted"/>
<reference evidence="4 5" key="1">
    <citation type="submission" date="2016-10" db="EMBL/GenBank/DDBJ databases">
        <authorList>
            <person name="de Groot N.N."/>
        </authorList>
    </citation>
    <scope>NUCLEOTIDE SEQUENCE [LARGE SCALE GENOMIC DNA]</scope>
    <source>
        <strain evidence="4 5">DSM 6793</strain>
    </source>
</reference>
<accession>A0A1I1FTL6</accession>
<dbReference type="InterPro" id="IPR016181">
    <property type="entry name" value="Acyl_CoA_acyltransferase"/>
</dbReference>
<evidence type="ECO:0000256" key="1">
    <source>
        <dbReference type="ARBA" id="ARBA00022679"/>
    </source>
</evidence>
<organism evidence="4 5">
    <name type="scientific">Flexibacter flexilis DSM 6793</name>
    <dbReference type="NCBI Taxonomy" id="927664"/>
    <lineage>
        <taxon>Bacteria</taxon>
        <taxon>Pseudomonadati</taxon>
        <taxon>Bacteroidota</taxon>
        <taxon>Cytophagia</taxon>
        <taxon>Cytophagales</taxon>
        <taxon>Flexibacteraceae</taxon>
        <taxon>Flexibacter</taxon>
    </lineage>
</organism>
<dbReference type="GO" id="GO:0005840">
    <property type="term" value="C:ribosome"/>
    <property type="evidence" value="ECO:0007669"/>
    <property type="project" value="UniProtKB-KW"/>
</dbReference>
<dbReference type="InterPro" id="IPR000182">
    <property type="entry name" value="GNAT_dom"/>
</dbReference>
<evidence type="ECO:0000313" key="5">
    <source>
        <dbReference type="Proteomes" id="UP000199514"/>
    </source>
</evidence>
<dbReference type="CDD" id="cd04301">
    <property type="entry name" value="NAT_SF"/>
    <property type="match status" value="1"/>
</dbReference>
<dbReference type="SUPFAM" id="SSF55729">
    <property type="entry name" value="Acyl-CoA N-acyltransferases (Nat)"/>
    <property type="match status" value="1"/>
</dbReference>
<keyword evidence="4" id="KW-0689">Ribosomal protein</keyword>
<dbReference type="RefSeq" id="WP_091508804.1">
    <property type="nucleotide sequence ID" value="NZ_FOLE01000002.1"/>
</dbReference>
<dbReference type="InterPro" id="IPR050832">
    <property type="entry name" value="Bact_Acetyltransf"/>
</dbReference>
<dbReference type="STRING" id="927664.SAMN05421780_102316"/>
<dbReference type="Pfam" id="PF00583">
    <property type="entry name" value="Acetyltransf_1"/>
    <property type="match status" value="1"/>
</dbReference>
<dbReference type="EMBL" id="FOLE01000002">
    <property type="protein sequence ID" value="SFC02645.1"/>
    <property type="molecule type" value="Genomic_DNA"/>
</dbReference>
<name>A0A1I1FTL6_9BACT</name>
<dbReference type="Gene3D" id="3.40.630.30">
    <property type="match status" value="1"/>
</dbReference>
<dbReference type="OrthoDB" id="961272at2"/>